<feature type="non-terminal residue" evidence="2">
    <location>
        <position position="1"/>
    </location>
</feature>
<dbReference type="PANTHER" id="PTHR46564:SF1">
    <property type="entry name" value="TRANSPOSASE"/>
    <property type="match status" value="1"/>
</dbReference>
<comment type="caution">
    <text evidence="2">The sequence shown here is derived from an EMBL/GenBank/DDBJ whole genome shotgun (WGS) entry which is preliminary data.</text>
</comment>
<evidence type="ECO:0000259" key="1">
    <source>
        <dbReference type="Pfam" id="PF13358"/>
    </source>
</evidence>
<dbReference type="NCBIfam" id="NF033545">
    <property type="entry name" value="transpos_IS630"/>
    <property type="match status" value="1"/>
</dbReference>
<organism evidence="2 3">
    <name type="scientific">Asticcacaulis benevestitus DSM 16100 = ATCC BAA-896</name>
    <dbReference type="NCBI Taxonomy" id="1121022"/>
    <lineage>
        <taxon>Bacteria</taxon>
        <taxon>Pseudomonadati</taxon>
        <taxon>Pseudomonadota</taxon>
        <taxon>Alphaproteobacteria</taxon>
        <taxon>Caulobacterales</taxon>
        <taxon>Caulobacteraceae</taxon>
        <taxon>Asticcacaulis</taxon>
    </lineage>
</organism>
<dbReference type="eggNOG" id="COG3335">
    <property type="taxonomic scope" value="Bacteria"/>
</dbReference>
<dbReference type="PANTHER" id="PTHR46564">
    <property type="entry name" value="TRANSPOSASE"/>
    <property type="match status" value="1"/>
</dbReference>
<dbReference type="AlphaFoldDB" id="V4NKV5"/>
<dbReference type="RefSeq" id="WP_023447587.1">
    <property type="nucleotide sequence ID" value="NZ_AWGB01000187.1"/>
</dbReference>
<evidence type="ECO:0000313" key="3">
    <source>
        <dbReference type="Proteomes" id="UP000017837"/>
    </source>
</evidence>
<proteinExistence type="predicted"/>
<gene>
    <name evidence="2" type="ORF">ABENE_23780</name>
</gene>
<feature type="domain" description="Tc1-like transposase DDE" evidence="1">
    <location>
        <begin position="1"/>
        <end position="112"/>
    </location>
</feature>
<dbReference type="PATRIC" id="fig|1121022.4.peg.4863"/>
<protein>
    <recommendedName>
        <fullName evidence="1">Tc1-like transposase DDE domain-containing protein</fullName>
    </recommendedName>
</protein>
<accession>V4NKV5</accession>
<dbReference type="EMBL" id="AWGB01000187">
    <property type="protein sequence ID" value="ESQ74005.1"/>
    <property type="molecule type" value="Genomic_DNA"/>
</dbReference>
<dbReference type="InterPro" id="IPR047655">
    <property type="entry name" value="Transpos_IS630-like"/>
</dbReference>
<dbReference type="Pfam" id="PF13358">
    <property type="entry name" value="DDE_3"/>
    <property type="match status" value="1"/>
</dbReference>
<keyword evidence="3" id="KW-1185">Reference proteome</keyword>
<evidence type="ECO:0000313" key="2">
    <source>
        <dbReference type="EMBL" id="ESQ74005.1"/>
    </source>
</evidence>
<dbReference type="InterPro" id="IPR036397">
    <property type="entry name" value="RNaseH_sf"/>
</dbReference>
<dbReference type="Gene3D" id="3.30.420.10">
    <property type="entry name" value="Ribonuclease H-like superfamily/Ribonuclease H"/>
    <property type="match status" value="1"/>
</dbReference>
<sequence length="148" mass="16676">KGQRLVAPIPHGHWKTMTFIAGLRHDRIDAPWMLDGAMDAPAFKTYLREVLLPTLSKNDVVIMDNLPAHKVAGVRDIIEAIGAKVLYLPPYSPDFNPIEQVFAKLKTLLRKAAERTVDGLFKRIGEILKLFESPECTNYLKNSGYQSM</sequence>
<dbReference type="Proteomes" id="UP000017837">
    <property type="component" value="Unassembled WGS sequence"/>
</dbReference>
<dbReference type="STRING" id="1121022.GCA_000376105_01107"/>
<reference evidence="2 3" key="1">
    <citation type="journal article" date="2014" name="Nature">
        <title>Sequential evolution of bacterial morphology by co-option of a developmental regulator.</title>
        <authorList>
            <person name="Jiang C."/>
            <person name="Brown P.J."/>
            <person name="Ducret A."/>
            <person name="Brun Y.V."/>
        </authorList>
    </citation>
    <scope>NUCLEOTIDE SEQUENCE [LARGE SCALE GENOMIC DNA]</scope>
    <source>
        <strain evidence="2 3">DSM 16100</strain>
    </source>
</reference>
<name>V4NKV5_9CAUL</name>
<dbReference type="GO" id="GO:0003676">
    <property type="term" value="F:nucleic acid binding"/>
    <property type="evidence" value="ECO:0007669"/>
    <property type="project" value="InterPro"/>
</dbReference>
<dbReference type="InterPro" id="IPR038717">
    <property type="entry name" value="Tc1-like_DDE_dom"/>
</dbReference>